<organism evidence="2 3">
    <name type="scientific">Exidia glandulosa HHB12029</name>
    <dbReference type="NCBI Taxonomy" id="1314781"/>
    <lineage>
        <taxon>Eukaryota</taxon>
        <taxon>Fungi</taxon>
        <taxon>Dikarya</taxon>
        <taxon>Basidiomycota</taxon>
        <taxon>Agaricomycotina</taxon>
        <taxon>Agaricomycetes</taxon>
        <taxon>Auriculariales</taxon>
        <taxon>Exidiaceae</taxon>
        <taxon>Exidia</taxon>
    </lineage>
</organism>
<gene>
    <name evidence="2" type="ORF">EXIGLDRAFT_770863</name>
</gene>
<evidence type="ECO:0000313" key="2">
    <source>
        <dbReference type="EMBL" id="KZV90364.1"/>
    </source>
</evidence>
<sequence>MHTVLLALKVRGLLCLPHASTALNRRICIVPAENVRHVANTIAGLTSHTYVASWMLYDRPVPINRGTSPLCALKAAPAVAQTRLAHAPPCAKALV</sequence>
<dbReference type="Proteomes" id="UP000077266">
    <property type="component" value="Unassembled WGS sequence"/>
</dbReference>
<dbReference type="AlphaFoldDB" id="A0A165GDL8"/>
<feature type="chain" id="PRO_5007858149" description="Secreted protein" evidence="1">
    <location>
        <begin position="23"/>
        <end position="95"/>
    </location>
</feature>
<proteinExistence type="predicted"/>
<evidence type="ECO:0000256" key="1">
    <source>
        <dbReference type="SAM" id="SignalP"/>
    </source>
</evidence>
<name>A0A165GDL8_EXIGL</name>
<keyword evidence="1" id="KW-0732">Signal</keyword>
<evidence type="ECO:0000313" key="3">
    <source>
        <dbReference type="Proteomes" id="UP000077266"/>
    </source>
</evidence>
<reference evidence="2 3" key="1">
    <citation type="journal article" date="2016" name="Mol. Biol. Evol.">
        <title>Comparative Genomics of Early-Diverging Mushroom-Forming Fungi Provides Insights into the Origins of Lignocellulose Decay Capabilities.</title>
        <authorList>
            <person name="Nagy L.G."/>
            <person name="Riley R."/>
            <person name="Tritt A."/>
            <person name="Adam C."/>
            <person name="Daum C."/>
            <person name="Floudas D."/>
            <person name="Sun H."/>
            <person name="Yadav J.S."/>
            <person name="Pangilinan J."/>
            <person name="Larsson K.H."/>
            <person name="Matsuura K."/>
            <person name="Barry K."/>
            <person name="Labutti K."/>
            <person name="Kuo R."/>
            <person name="Ohm R.A."/>
            <person name="Bhattacharya S.S."/>
            <person name="Shirouzu T."/>
            <person name="Yoshinaga Y."/>
            <person name="Martin F.M."/>
            <person name="Grigoriev I.V."/>
            <person name="Hibbett D.S."/>
        </authorList>
    </citation>
    <scope>NUCLEOTIDE SEQUENCE [LARGE SCALE GENOMIC DNA]</scope>
    <source>
        <strain evidence="2 3">HHB12029</strain>
    </source>
</reference>
<evidence type="ECO:0008006" key="4">
    <source>
        <dbReference type="Google" id="ProtNLM"/>
    </source>
</evidence>
<dbReference type="EMBL" id="KV426050">
    <property type="protein sequence ID" value="KZV90364.1"/>
    <property type="molecule type" value="Genomic_DNA"/>
</dbReference>
<accession>A0A165GDL8</accession>
<dbReference type="InParanoid" id="A0A165GDL8"/>
<feature type="signal peptide" evidence="1">
    <location>
        <begin position="1"/>
        <end position="22"/>
    </location>
</feature>
<keyword evidence="3" id="KW-1185">Reference proteome</keyword>
<protein>
    <recommendedName>
        <fullName evidence="4">Secreted protein</fullName>
    </recommendedName>
</protein>